<gene>
    <name evidence="2" type="ORF">POCULU_LOCUS2908</name>
</gene>
<feature type="coiled-coil region" evidence="1">
    <location>
        <begin position="5"/>
        <end position="39"/>
    </location>
</feature>
<keyword evidence="3" id="KW-1185">Reference proteome</keyword>
<protein>
    <submittedName>
        <fullName evidence="2">9346_t:CDS:1</fullName>
    </submittedName>
</protein>
<accession>A0A9N9F483</accession>
<sequence>VGSKVEELEEKVEGLEDNLEMEREEAEKALNTAMKWRERQMKEVKINQCFEREVFLKKIEVLENNIN</sequence>
<reference evidence="2" key="1">
    <citation type="submission" date="2021-06" db="EMBL/GenBank/DDBJ databases">
        <authorList>
            <person name="Kallberg Y."/>
            <person name="Tangrot J."/>
            <person name="Rosling A."/>
        </authorList>
    </citation>
    <scope>NUCLEOTIDE SEQUENCE</scope>
    <source>
        <strain evidence="2">IA702</strain>
    </source>
</reference>
<organism evidence="2 3">
    <name type="scientific">Paraglomus occultum</name>
    <dbReference type="NCBI Taxonomy" id="144539"/>
    <lineage>
        <taxon>Eukaryota</taxon>
        <taxon>Fungi</taxon>
        <taxon>Fungi incertae sedis</taxon>
        <taxon>Mucoromycota</taxon>
        <taxon>Glomeromycotina</taxon>
        <taxon>Glomeromycetes</taxon>
        <taxon>Paraglomerales</taxon>
        <taxon>Paraglomeraceae</taxon>
        <taxon>Paraglomus</taxon>
    </lineage>
</organism>
<dbReference type="OrthoDB" id="10606614at2759"/>
<dbReference type="EMBL" id="CAJVPJ010000295">
    <property type="protein sequence ID" value="CAG8507755.1"/>
    <property type="molecule type" value="Genomic_DNA"/>
</dbReference>
<proteinExistence type="predicted"/>
<dbReference type="AlphaFoldDB" id="A0A9N9F483"/>
<dbReference type="Proteomes" id="UP000789572">
    <property type="component" value="Unassembled WGS sequence"/>
</dbReference>
<name>A0A9N9F483_9GLOM</name>
<comment type="caution">
    <text evidence="2">The sequence shown here is derived from an EMBL/GenBank/DDBJ whole genome shotgun (WGS) entry which is preliminary data.</text>
</comment>
<evidence type="ECO:0000313" key="2">
    <source>
        <dbReference type="EMBL" id="CAG8507755.1"/>
    </source>
</evidence>
<evidence type="ECO:0000256" key="1">
    <source>
        <dbReference type="SAM" id="Coils"/>
    </source>
</evidence>
<evidence type="ECO:0000313" key="3">
    <source>
        <dbReference type="Proteomes" id="UP000789572"/>
    </source>
</evidence>
<feature type="non-terminal residue" evidence="2">
    <location>
        <position position="1"/>
    </location>
</feature>
<keyword evidence="1" id="KW-0175">Coiled coil</keyword>